<dbReference type="EMBL" id="JACGWJ010000002">
    <property type="protein sequence ID" value="KAL0436861.1"/>
    <property type="molecule type" value="Genomic_DNA"/>
</dbReference>
<keyword evidence="2 3" id="KW-0175">Coiled coil</keyword>
<name>A0AAW2W7Z3_SESRA</name>
<evidence type="ECO:0000256" key="4">
    <source>
        <dbReference type="SAM" id="MobiDB-lite"/>
    </source>
</evidence>
<dbReference type="PANTHER" id="PTHR34224:SF18">
    <property type="entry name" value="INTERACTOR OF CONSTITUTIVE ACTIVE ROPS 3"/>
    <property type="match status" value="1"/>
</dbReference>
<accession>A0AAW2W7Z3</accession>
<dbReference type="AlphaFoldDB" id="A0AAW2W7Z3"/>
<evidence type="ECO:0000256" key="1">
    <source>
        <dbReference type="ARBA" id="ARBA00009778"/>
    </source>
</evidence>
<feature type="coiled-coil region" evidence="3">
    <location>
        <begin position="590"/>
        <end position="631"/>
    </location>
</feature>
<protein>
    <submittedName>
        <fullName evidence="5">Interactor of constitutive active ROPs 3</fullName>
    </submittedName>
</protein>
<dbReference type="PANTHER" id="PTHR34224">
    <property type="entry name" value="INTERACTOR OF CONSTITUTIVE ACTIVE ROPS 2, CHLOROPLASTIC-RELATED"/>
    <property type="match status" value="1"/>
</dbReference>
<organism evidence="5">
    <name type="scientific">Sesamum radiatum</name>
    <name type="common">Black benniseed</name>
    <dbReference type="NCBI Taxonomy" id="300843"/>
    <lineage>
        <taxon>Eukaryota</taxon>
        <taxon>Viridiplantae</taxon>
        <taxon>Streptophyta</taxon>
        <taxon>Embryophyta</taxon>
        <taxon>Tracheophyta</taxon>
        <taxon>Spermatophyta</taxon>
        <taxon>Magnoliopsida</taxon>
        <taxon>eudicotyledons</taxon>
        <taxon>Gunneridae</taxon>
        <taxon>Pentapetalae</taxon>
        <taxon>asterids</taxon>
        <taxon>lamiids</taxon>
        <taxon>Lamiales</taxon>
        <taxon>Pedaliaceae</taxon>
        <taxon>Sesamum</taxon>
    </lineage>
</organism>
<reference evidence="5" key="2">
    <citation type="journal article" date="2024" name="Plant">
        <title>Genomic evolution and insights into agronomic trait innovations of Sesamum species.</title>
        <authorList>
            <person name="Miao H."/>
            <person name="Wang L."/>
            <person name="Qu L."/>
            <person name="Liu H."/>
            <person name="Sun Y."/>
            <person name="Le M."/>
            <person name="Wang Q."/>
            <person name="Wei S."/>
            <person name="Zheng Y."/>
            <person name="Lin W."/>
            <person name="Duan Y."/>
            <person name="Cao H."/>
            <person name="Xiong S."/>
            <person name="Wang X."/>
            <person name="Wei L."/>
            <person name="Li C."/>
            <person name="Ma Q."/>
            <person name="Ju M."/>
            <person name="Zhao R."/>
            <person name="Li G."/>
            <person name="Mu C."/>
            <person name="Tian Q."/>
            <person name="Mei H."/>
            <person name="Zhang T."/>
            <person name="Gao T."/>
            <person name="Zhang H."/>
        </authorList>
    </citation>
    <scope>NUCLEOTIDE SEQUENCE</scope>
    <source>
        <strain evidence="5">G02</strain>
    </source>
</reference>
<proteinExistence type="inferred from homology"/>
<dbReference type="InterPro" id="IPR029688">
    <property type="entry name" value="ICR"/>
</dbReference>
<feature type="compositionally biased region" description="Basic and acidic residues" evidence="4">
    <location>
        <begin position="135"/>
        <end position="164"/>
    </location>
</feature>
<feature type="compositionally biased region" description="Polar residues" evidence="4">
    <location>
        <begin position="115"/>
        <end position="133"/>
    </location>
</feature>
<feature type="region of interest" description="Disordered" evidence="4">
    <location>
        <begin position="382"/>
        <end position="405"/>
    </location>
</feature>
<evidence type="ECO:0000256" key="3">
    <source>
        <dbReference type="SAM" id="Coils"/>
    </source>
</evidence>
<evidence type="ECO:0000313" key="5">
    <source>
        <dbReference type="EMBL" id="KAL0436861.1"/>
    </source>
</evidence>
<feature type="region of interest" description="Disordered" evidence="4">
    <location>
        <begin position="112"/>
        <end position="169"/>
    </location>
</feature>
<comment type="caution">
    <text evidence="5">The sequence shown here is derived from an EMBL/GenBank/DDBJ whole genome shotgun (WGS) entry which is preliminary data.</text>
</comment>
<comment type="similarity">
    <text evidence="1">Belongs to the ICR family.</text>
</comment>
<evidence type="ECO:0000256" key="2">
    <source>
        <dbReference type="ARBA" id="ARBA00023054"/>
    </source>
</evidence>
<gene>
    <name evidence="5" type="ORF">Sradi_0394000</name>
</gene>
<sequence>MQTPKASFRSLHYSVSQSLNLPIFRFVRLKSDLACLYLRPRTSIDVGDNNSNLISSDIRFAVGSITIFGSFNQFLWCAPEELASIYFLRGNTEELPSACFLRRSQKISPRVVRQLKTSPRYSDHTASSSNQASRAPKEKSPKVADHRSPRSPASEKRRPSRVSELESQVSQLENDLKIVKDRLCSTEELKKQAQKDAEESNQQLLALSLKLEESQKQLLEQSAPKEVLCEITEERDEKLQSELEAIRKQHTSDSAALASALDEIKQLKAQLEIVAESEATHSKNSEAEQDELLKLKENLSNTLLLVEDMKNQLRDSKESETQAQALVGDTLVQLEAAKKMVEMLRSDGLKATEAYNSVASELDQSRARVNFLEELVSKLKADIDSGGSKDSQSEGDDLKQTTQESLEMEVNSVKLEVERLRSALEAAEVRYNEEQAQSAEQIRNALQMVEKIKSASGQREAELESELRKSKYEIEELKANLMDKETELQGICEENEGLTVKLENTLSGHGEHELEKMLQKSNAEIENLKVLLMDKETEWQHISEENEKLKLEIKEMMKGKVSDEIVSDIESARSAEREALMKIGYMTEEVDKSNRKAARVAEQLEAAQAANAEMEAELRRLKVQSDQWRKAAEAAAAMLSAGNNGHLMERTGSMDSNYSPRTGKISSPYADDLDEDLMKKKNANMLRRFGVLWKKPQK</sequence>
<reference evidence="5" key="1">
    <citation type="submission" date="2020-06" db="EMBL/GenBank/DDBJ databases">
        <authorList>
            <person name="Li T."/>
            <person name="Hu X."/>
            <person name="Zhang T."/>
            <person name="Song X."/>
            <person name="Zhang H."/>
            <person name="Dai N."/>
            <person name="Sheng W."/>
            <person name="Hou X."/>
            <person name="Wei L."/>
        </authorList>
    </citation>
    <scope>NUCLEOTIDE SEQUENCE</scope>
    <source>
        <strain evidence="5">G02</strain>
        <tissue evidence="5">Leaf</tissue>
    </source>
</reference>